<sequence>MFIRNYFSQISKTVFFSSSIKNQYVINFIILKIILFTITACNSDSNVYQHQYKSGNFQSAQETIVQLIELDGPLKSKHSELSDMTWCGDDLILLPQYPSFTEGRKTGDGFLYRIPKKNILTYLNQIEAGTTPSPIQPEPIAFHPGNLEDNLKEYNGYEAIICGQPSVKDIYLAIETDPFDNASPTYIVHGHWKGDQRIMIDQKPIARIESHSHRNNIGNEALAWVENGLLSFHELNDKDYLESEPVAIWLSANGKLSKKIPMPHLPYRLTGVTTLDKSQRFWGVNYRYEGDSMVAKRTDPIWEQYGQAPSHIHEDNVERLVEFVYIDGEIKRSDTPPIQLSLTQEKGRNWEGIARLNDLGFLLVTDKFPGTYFGFVKKNISKQ</sequence>
<dbReference type="AlphaFoldDB" id="A0AA37WLY4"/>
<dbReference type="Proteomes" id="UP001156870">
    <property type="component" value="Unassembled WGS sequence"/>
</dbReference>
<keyword evidence="2" id="KW-1185">Reference proteome</keyword>
<dbReference type="EMBL" id="BSPD01000001">
    <property type="protein sequence ID" value="GLS24291.1"/>
    <property type="molecule type" value="Genomic_DNA"/>
</dbReference>
<protein>
    <submittedName>
        <fullName evidence="1">Uncharacterized protein</fullName>
    </submittedName>
</protein>
<name>A0AA37WLY4_9GAMM</name>
<accession>A0AA37WLY4</accession>
<evidence type="ECO:0000313" key="2">
    <source>
        <dbReference type="Proteomes" id="UP001156870"/>
    </source>
</evidence>
<comment type="caution">
    <text evidence="1">The sequence shown here is derived from an EMBL/GenBank/DDBJ whole genome shotgun (WGS) entry which is preliminary data.</text>
</comment>
<reference evidence="1 2" key="1">
    <citation type="journal article" date="2014" name="Int. J. Syst. Evol. Microbiol.">
        <title>Complete genome sequence of Corynebacterium casei LMG S-19264T (=DSM 44701T), isolated from a smear-ripened cheese.</title>
        <authorList>
            <consortium name="US DOE Joint Genome Institute (JGI-PGF)"/>
            <person name="Walter F."/>
            <person name="Albersmeier A."/>
            <person name="Kalinowski J."/>
            <person name="Ruckert C."/>
        </authorList>
    </citation>
    <scope>NUCLEOTIDE SEQUENCE [LARGE SCALE GENOMIC DNA]</scope>
    <source>
        <strain evidence="1 2">NBRC 110095</strain>
    </source>
</reference>
<proteinExistence type="predicted"/>
<organism evidence="1 2">
    <name type="scientific">Marinibactrum halimedae</name>
    <dbReference type="NCBI Taxonomy" id="1444977"/>
    <lineage>
        <taxon>Bacteria</taxon>
        <taxon>Pseudomonadati</taxon>
        <taxon>Pseudomonadota</taxon>
        <taxon>Gammaproteobacteria</taxon>
        <taxon>Cellvibrionales</taxon>
        <taxon>Cellvibrionaceae</taxon>
        <taxon>Marinibactrum</taxon>
    </lineage>
</organism>
<evidence type="ECO:0000313" key="1">
    <source>
        <dbReference type="EMBL" id="GLS24291.1"/>
    </source>
</evidence>
<dbReference type="RefSeq" id="WP_232595231.1">
    <property type="nucleotide sequence ID" value="NZ_BSPD01000001.1"/>
</dbReference>
<gene>
    <name evidence="1" type="ORF">GCM10007877_00020</name>
</gene>